<feature type="compositionally biased region" description="Polar residues" evidence="2">
    <location>
        <begin position="851"/>
        <end position="865"/>
    </location>
</feature>
<feature type="compositionally biased region" description="Polar residues" evidence="2">
    <location>
        <begin position="540"/>
        <end position="553"/>
    </location>
</feature>
<feature type="region of interest" description="Disordered" evidence="2">
    <location>
        <begin position="28"/>
        <end position="59"/>
    </location>
</feature>
<feature type="compositionally biased region" description="Pro residues" evidence="2">
    <location>
        <begin position="264"/>
        <end position="275"/>
    </location>
</feature>
<feature type="compositionally biased region" description="Basic and acidic residues" evidence="2">
    <location>
        <begin position="554"/>
        <end position="586"/>
    </location>
</feature>
<feature type="compositionally biased region" description="Acidic residues" evidence="2">
    <location>
        <begin position="227"/>
        <end position="241"/>
    </location>
</feature>
<evidence type="ECO:0000256" key="2">
    <source>
        <dbReference type="SAM" id="MobiDB-lite"/>
    </source>
</evidence>
<keyword evidence="4" id="KW-1185">Reference proteome</keyword>
<reference evidence="3" key="1">
    <citation type="journal article" date="2019" name="Environ. Microbiol.">
        <title>Fungal ecological strategies reflected in gene transcription - a case study of two litter decomposers.</title>
        <authorList>
            <person name="Barbi F."/>
            <person name="Kohler A."/>
            <person name="Barry K."/>
            <person name="Baskaran P."/>
            <person name="Daum C."/>
            <person name="Fauchery L."/>
            <person name="Ihrmark K."/>
            <person name="Kuo A."/>
            <person name="LaButti K."/>
            <person name="Lipzen A."/>
            <person name="Morin E."/>
            <person name="Grigoriev I.V."/>
            <person name="Henrissat B."/>
            <person name="Lindahl B."/>
            <person name="Martin F."/>
        </authorList>
    </citation>
    <scope>NUCLEOTIDE SEQUENCE</scope>
    <source>
        <strain evidence="3">JB14</strain>
    </source>
</reference>
<proteinExistence type="predicted"/>
<organism evidence="3 4">
    <name type="scientific">Gymnopus androsaceus JB14</name>
    <dbReference type="NCBI Taxonomy" id="1447944"/>
    <lineage>
        <taxon>Eukaryota</taxon>
        <taxon>Fungi</taxon>
        <taxon>Dikarya</taxon>
        <taxon>Basidiomycota</taxon>
        <taxon>Agaricomycotina</taxon>
        <taxon>Agaricomycetes</taxon>
        <taxon>Agaricomycetidae</taxon>
        <taxon>Agaricales</taxon>
        <taxon>Marasmiineae</taxon>
        <taxon>Omphalotaceae</taxon>
        <taxon>Gymnopus</taxon>
    </lineage>
</organism>
<feature type="compositionally biased region" description="Polar residues" evidence="2">
    <location>
        <begin position="415"/>
        <end position="444"/>
    </location>
</feature>
<evidence type="ECO:0000256" key="1">
    <source>
        <dbReference type="SAM" id="Coils"/>
    </source>
</evidence>
<feature type="coiled-coil region" evidence="1">
    <location>
        <begin position="99"/>
        <end position="189"/>
    </location>
</feature>
<dbReference type="OrthoDB" id="3069722at2759"/>
<protein>
    <submittedName>
        <fullName evidence="3">Uncharacterized protein</fullName>
    </submittedName>
</protein>
<dbReference type="Proteomes" id="UP000799118">
    <property type="component" value="Unassembled WGS sequence"/>
</dbReference>
<feature type="region of interest" description="Disordered" evidence="2">
    <location>
        <begin position="824"/>
        <end position="900"/>
    </location>
</feature>
<keyword evidence="1" id="KW-0175">Coiled coil</keyword>
<feature type="compositionally biased region" description="Basic and acidic residues" evidence="2">
    <location>
        <begin position="502"/>
        <end position="520"/>
    </location>
</feature>
<accession>A0A6A4HUB4</accession>
<gene>
    <name evidence="3" type="ORF">BT96DRAFT_937954</name>
</gene>
<feature type="region of interest" description="Disordered" evidence="2">
    <location>
        <begin position="709"/>
        <end position="808"/>
    </location>
</feature>
<dbReference type="AlphaFoldDB" id="A0A6A4HUB4"/>
<feature type="compositionally biased region" description="Low complexity" evidence="2">
    <location>
        <begin position="785"/>
        <end position="799"/>
    </location>
</feature>
<dbReference type="EMBL" id="ML769446">
    <property type="protein sequence ID" value="KAE9401411.1"/>
    <property type="molecule type" value="Genomic_DNA"/>
</dbReference>
<feature type="region of interest" description="Disordered" evidence="2">
    <location>
        <begin position="222"/>
        <end position="589"/>
    </location>
</feature>
<evidence type="ECO:0000313" key="3">
    <source>
        <dbReference type="EMBL" id="KAE9401411.1"/>
    </source>
</evidence>
<name>A0A6A4HUB4_9AGAR</name>
<feature type="compositionally biased region" description="Basic and acidic residues" evidence="2">
    <location>
        <begin position="891"/>
        <end position="900"/>
    </location>
</feature>
<feature type="compositionally biased region" description="Polar residues" evidence="2">
    <location>
        <begin position="740"/>
        <end position="755"/>
    </location>
</feature>
<evidence type="ECO:0000313" key="4">
    <source>
        <dbReference type="Proteomes" id="UP000799118"/>
    </source>
</evidence>
<sequence>MAAEVGIYSPSEDSEGPLLRDFVNETIARQNSPRSELLSGTNGATTPPGPRRGPSKRYRTEREMAYRGMDSGHLLSLLIDHEYEASKMRKTLYMILVQKEAETQRATEAERQAKSLSDHVRGMNERHIAAERESHTLEEELTLYKIQYDLAQKEILKARETVLATQTQLDAAEQEARKARGDARKVKEAMEIWKAREEGRKLGFEAGWNRAREEFGIVSSQPPALEYEPEPPEPGDVDEDTISYRTYPPPNSRTLQFSEVPIVQAPPPPPPPAPAPILRRSPPMPEPEPVTHSRPPTRLAMATPAVQEYPLPIPAPEQVNFDNRPPSPIRRANSRKQPPGQPWQPPIQYQRSPSPRPPDNYIPALSDDGHIALPAPHELSQHPPSPGPSVNASLAPEPPHREYTSAKGKARATDSWYNQNGEVDSRTHIPSNQPEASTPASWYQQPRPDSERNRRASMSSRYSANSSGGLLDAWGVPIQEEPKRSAGIGSTLKNMFRGKGSTGRDRDRDRALSMIKEDPLSRQGSLNVGPPLAPPVFPPSQQNNHPTVDSNQRFADELRYDNPDIVERQRERRPPQDLQPRFDRPPRNVRMPARITVPGLLSPPQQQQHSSSRGHLDMVERCLWDLLQVQGSMEEDRNGEILLLRDMVDLEDALPWWNVLQVLRCRYLFSLRCTCWTEQRDEDMDRGPQLNDTLARIILLCSYQDPVQRPRSASLNYGSPSVRRESPPDWARAPLDRARPNSSNTRPKTPNTRPSSRAAEAYPSYQQRPTTPSAASSNHQQRTRNSLNPNNPYPSTSSNTHGSPNSFRAQGLTCIRTSTLRVYDAPLPNPHRRAGSAEGGASVEPSPLKRVQSNVSMKSMGSQYSHFDPETYTDPAYYALDGTDPGYRPTSRGESRSSRR</sequence>
<feature type="compositionally biased region" description="Polar residues" evidence="2">
    <location>
        <begin position="764"/>
        <end position="784"/>
    </location>
</feature>
<feature type="compositionally biased region" description="Low complexity" evidence="2">
    <location>
        <begin position="456"/>
        <end position="467"/>
    </location>
</feature>